<accession>A0A916ZB52</accession>
<dbReference type="AlphaFoldDB" id="A0A916ZB52"/>
<reference evidence="4" key="1">
    <citation type="journal article" date="2014" name="Int. J. Syst. Evol. Microbiol.">
        <title>Complete genome sequence of Corynebacterium casei LMG S-19264T (=DSM 44701T), isolated from a smear-ripened cheese.</title>
        <authorList>
            <consortium name="US DOE Joint Genome Institute (JGI-PGF)"/>
            <person name="Walter F."/>
            <person name="Albersmeier A."/>
            <person name="Kalinowski J."/>
            <person name="Ruckert C."/>
        </authorList>
    </citation>
    <scope>NUCLEOTIDE SEQUENCE</scope>
    <source>
        <strain evidence="4">CGMCC 1.15367</strain>
    </source>
</reference>
<gene>
    <name evidence="4" type="ORF">GCM10011390_00340</name>
</gene>
<proteinExistence type="predicted"/>
<feature type="region of interest" description="Disordered" evidence="1">
    <location>
        <begin position="262"/>
        <end position="292"/>
    </location>
</feature>
<dbReference type="PRINTS" id="PR00111">
    <property type="entry name" value="ABHYDROLASE"/>
</dbReference>
<evidence type="ECO:0000256" key="1">
    <source>
        <dbReference type="SAM" id="MobiDB-lite"/>
    </source>
</evidence>
<dbReference type="InterPro" id="IPR000073">
    <property type="entry name" value="AB_hydrolase_1"/>
</dbReference>
<sequence length="292" mass="30915">MRGRMAMLAAALGTVALFAASASAYQRAVPKPKDSGFAQVDGISLFYQVYGQGSPLLLIPGGLSDADVWRKQIPVLAKNHKVIVADSRGQGRSTRDDEPITYELMADDYLALLDTLKVDKVALVGWSDGGIIGLDIALRHPERLTRMFIQAANATPDGALAYAALVAAGDLPALRHYDDVTQEIHALWANEPNFTEEDLASITVPTMVAIGEHDEAISLEHTIFLADTIPGAKLTILPNVGHSAPIEDPAGYAKAVLDFVDDPNGSAPEADGDRAAPFSTIVAGPVPQKTPG</sequence>
<evidence type="ECO:0000256" key="2">
    <source>
        <dbReference type="SAM" id="SignalP"/>
    </source>
</evidence>
<feature type="signal peptide" evidence="2">
    <location>
        <begin position="1"/>
        <end position="24"/>
    </location>
</feature>
<dbReference type="GO" id="GO:0017171">
    <property type="term" value="F:serine hydrolase activity"/>
    <property type="evidence" value="ECO:0007669"/>
    <property type="project" value="TreeGrafter"/>
</dbReference>
<dbReference type="Gene3D" id="3.40.50.1820">
    <property type="entry name" value="alpha/beta hydrolase"/>
    <property type="match status" value="1"/>
</dbReference>
<feature type="chain" id="PRO_5037987174" evidence="2">
    <location>
        <begin position="25"/>
        <end position="292"/>
    </location>
</feature>
<organism evidence="4 5">
    <name type="scientific">Aureimonas endophytica</name>
    <dbReference type="NCBI Taxonomy" id="2027858"/>
    <lineage>
        <taxon>Bacteria</taxon>
        <taxon>Pseudomonadati</taxon>
        <taxon>Pseudomonadota</taxon>
        <taxon>Alphaproteobacteria</taxon>
        <taxon>Hyphomicrobiales</taxon>
        <taxon>Aurantimonadaceae</taxon>
        <taxon>Aureimonas</taxon>
    </lineage>
</organism>
<evidence type="ECO:0000313" key="5">
    <source>
        <dbReference type="Proteomes" id="UP000644699"/>
    </source>
</evidence>
<feature type="domain" description="AB hydrolase-1" evidence="3">
    <location>
        <begin position="55"/>
        <end position="171"/>
    </location>
</feature>
<dbReference type="InterPro" id="IPR029058">
    <property type="entry name" value="AB_hydrolase_fold"/>
</dbReference>
<dbReference type="EMBL" id="BMIQ01000001">
    <property type="protein sequence ID" value="GGD85699.1"/>
    <property type="molecule type" value="Genomic_DNA"/>
</dbReference>
<dbReference type="PANTHER" id="PTHR46331:SF2">
    <property type="entry name" value="VALACYCLOVIR HYDROLASE"/>
    <property type="match status" value="1"/>
</dbReference>
<evidence type="ECO:0000313" key="4">
    <source>
        <dbReference type="EMBL" id="GGD85699.1"/>
    </source>
</evidence>
<dbReference type="Proteomes" id="UP000644699">
    <property type="component" value="Unassembled WGS sequence"/>
</dbReference>
<dbReference type="PANTHER" id="PTHR46331">
    <property type="entry name" value="VALACYCLOVIR HYDROLASE"/>
    <property type="match status" value="1"/>
</dbReference>
<keyword evidence="5" id="KW-1185">Reference proteome</keyword>
<dbReference type="RefSeq" id="WP_188906223.1">
    <property type="nucleotide sequence ID" value="NZ_BMIQ01000001.1"/>
</dbReference>
<comment type="caution">
    <text evidence="4">The sequence shown here is derived from an EMBL/GenBank/DDBJ whole genome shotgun (WGS) entry which is preliminary data.</text>
</comment>
<evidence type="ECO:0000259" key="3">
    <source>
        <dbReference type="Pfam" id="PF00561"/>
    </source>
</evidence>
<dbReference type="Pfam" id="PF00561">
    <property type="entry name" value="Abhydrolase_1"/>
    <property type="match status" value="1"/>
</dbReference>
<protein>
    <submittedName>
        <fullName evidence="4">Alpha/beta hydrolase</fullName>
    </submittedName>
</protein>
<keyword evidence="4" id="KW-0378">Hydrolase</keyword>
<keyword evidence="2" id="KW-0732">Signal</keyword>
<name>A0A916ZB52_9HYPH</name>
<reference evidence="4" key="2">
    <citation type="submission" date="2020-09" db="EMBL/GenBank/DDBJ databases">
        <authorList>
            <person name="Sun Q."/>
            <person name="Zhou Y."/>
        </authorList>
    </citation>
    <scope>NUCLEOTIDE SEQUENCE</scope>
    <source>
        <strain evidence="4">CGMCC 1.15367</strain>
    </source>
</reference>
<dbReference type="SUPFAM" id="SSF53474">
    <property type="entry name" value="alpha/beta-Hydrolases"/>
    <property type="match status" value="1"/>
</dbReference>